<reference evidence="1" key="1">
    <citation type="submission" date="2018-02" db="EMBL/GenBank/DDBJ databases">
        <title>Rhizophora mucronata_Transcriptome.</title>
        <authorList>
            <person name="Meera S.P."/>
            <person name="Sreeshan A."/>
            <person name="Augustine A."/>
        </authorList>
    </citation>
    <scope>NUCLEOTIDE SEQUENCE</scope>
    <source>
        <tissue evidence="1">Leaf</tissue>
    </source>
</reference>
<dbReference type="AlphaFoldDB" id="A0A2P2N4I2"/>
<name>A0A2P2N4I2_RHIMU</name>
<proteinExistence type="predicted"/>
<accession>A0A2P2N4I2</accession>
<protein>
    <submittedName>
        <fullName evidence="1">Uncharacterized protein</fullName>
    </submittedName>
</protein>
<dbReference type="EMBL" id="GGEC01056884">
    <property type="protein sequence ID" value="MBX37368.1"/>
    <property type="molecule type" value="Transcribed_RNA"/>
</dbReference>
<sequence length="51" mass="5927">MCIYKIFSCGKQALLPTGFFLFGAECFYITYNSVPTSILKSELILFYYLHM</sequence>
<evidence type="ECO:0000313" key="1">
    <source>
        <dbReference type="EMBL" id="MBX37368.1"/>
    </source>
</evidence>
<organism evidence="1">
    <name type="scientific">Rhizophora mucronata</name>
    <name type="common">Asiatic mangrove</name>
    <dbReference type="NCBI Taxonomy" id="61149"/>
    <lineage>
        <taxon>Eukaryota</taxon>
        <taxon>Viridiplantae</taxon>
        <taxon>Streptophyta</taxon>
        <taxon>Embryophyta</taxon>
        <taxon>Tracheophyta</taxon>
        <taxon>Spermatophyta</taxon>
        <taxon>Magnoliopsida</taxon>
        <taxon>eudicotyledons</taxon>
        <taxon>Gunneridae</taxon>
        <taxon>Pentapetalae</taxon>
        <taxon>rosids</taxon>
        <taxon>fabids</taxon>
        <taxon>Malpighiales</taxon>
        <taxon>Rhizophoraceae</taxon>
        <taxon>Rhizophora</taxon>
    </lineage>
</organism>